<keyword evidence="1" id="KW-0132">Cell division</keyword>
<reference evidence="6 7" key="1">
    <citation type="submission" date="2015-09" db="EMBL/GenBank/DDBJ databases">
        <authorList>
            <consortium name="Pathogen Informatics"/>
        </authorList>
    </citation>
    <scope>NUCLEOTIDE SEQUENCE [LARGE SCALE GENOMIC DNA]</scope>
    <source>
        <strain evidence="6 7">2789STDY5834865</strain>
    </source>
</reference>
<gene>
    <name evidence="6" type="primary">spoVG_3</name>
    <name evidence="6" type="ORF">ERS852480_04846</name>
</gene>
<dbReference type="InterPro" id="IPR007170">
    <property type="entry name" value="SpoVG"/>
</dbReference>
<dbReference type="PANTHER" id="PTHR38429:SF1">
    <property type="entry name" value="SEPTATION PROTEIN SPOVG-RELATED"/>
    <property type="match status" value="1"/>
</dbReference>
<dbReference type="AlphaFoldDB" id="A0A174THZ7"/>
<dbReference type="Gene3D" id="3.30.1120.40">
    <property type="entry name" value="Stage V sporulation protein G"/>
    <property type="match status" value="1"/>
</dbReference>
<evidence type="ECO:0000256" key="1">
    <source>
        <dbReference type="ARBA" id="ARBA00022618"/>
    </source>
</evidence>
<organism evidence="6 7">
    <name type="scientific">Enterocloster clostridioformis</name>
    <dbReference type="NCBI Taxonomy" id="1531"/>
    <lineage>
        <taxon>Bacteria</taxon>
        <taxon>Bacillati</taxon>
        <taxon>Bacillota</taxon>
        <taxon>Clostridia</taxon>
        <taxon>Lachnospirales</taxon>
        <taxon>Lachnospiraceae</taxon>
        <taxon>Enterocloster</taxon>
    </lineage>
</organism>
<evidence type="ECO:0000256" key="3">
    <source>
        <dbReference type="ARBA" id="ARBA00023306"/>
    </source>
</evidence>
<dbReference type="SUPFAM" id="SSF160537">
    <property type="entry name" value="SpoVG-like"/>
    <property type="match status" value="1"/>
</dbReference>
<dbReference type="InterPro" id="IPR040936">
    <property type="entry name" value="LPD26"/>
</dbReference>
<feature type="compositionally biased region" description="Low complexity" evidence="4">
    <location>
        <begin position="197"/>
        <end position="208"/>
    </location>
</feature>
<evidence type="ECO:0000259" key="5">
    <source>
        <dbReference type="Pfam" id="PF18842"/>
    </source>
</evidence>
<accession>A0A174THZ7</accession>
<name>A0A174THZ7_9FIRM</name>
<sequence>MPRRYKLGADGQAHPAYFGKLPEEFTKEDTLRFLADTDIQLYRLLSADTHAALRAEGYEYKNGGLIPISEKETVMQEQTGGAPAATQEPMKLDVSVRLIDPVKNLIGFASVKFNDCFVVENFKILQGEKGIYAGMPSQPDRNGGYRDVAKPITKEFRSQLNEAVVEAYTTELDHLQARLAAARGGQERPSIKEQLTAGAKQAEQAQAEKPAKAKASRGQDR</sequence>
<evidence type="ECO:0000256" key="2">
    <source>
        <dbReference type="ARBA" id="ARBA00023210"/>
    </source>
</evidence>
<dbReference type="Pfam" id="PF18842">
    <property type="entry name" value="LPD26"/>
    <property type="match status" value="1"/>
</dbReference>
<dbReference type="InterPro" id="IPR036751">
    <property type="entry name" value="SpoVG_sf"/>
</dbReference>
<proteinExistence type="predicted"/>
<evidence type="ECO:0000313" key="7">
    <source>
        <dbReference type="Proteomes" id="UP000095512"/>
    </source>
</evidence>
<keyword evidence="3" id="KW-0131">Cell cycle</keyword>
<dbReference type="PANTHER" id="PTHR38429">
    <property type="entry name" value="SEPTATION PROTEIN SPOVG-RELATED"/>
    <property type="match status" value="1"/>
</dbReference>
<dbReference type="RefSeq" id="WP_009296696.1">
    <property type="nucleotide sequence ID" value="NZ_CZAB01000086.1"/>
</dbReference>
<feature type="domain" description="Large polyvalent protein associated" evidence="5">
    <location>
        <begin position="10"/>
        <end position="65"/>
    </location>
</feature>
<protein>
    <submittedName>
        <fullName evidence="6">SpoVG family protein</fullName>
    </submittedName>
</protein>
<evidence type="ECO:0000256" key="4">
    <source>
        <dbReference type="SAM" id="MobiDB-lite"/>
    </source>
</evidence>
<dbReference type="Proteomes" id="UP000095512">
    <property type="component" value="Unassembled WGS sequence"/>
</dbReference>
<dbReference type="EMBL" id="CZAB01000086">
    <property type="protein sequence ID" value="CUQ09673.1"/>
    <property type="molecule type" value="Genomic_DNA"/>
</dbReference>
<keyword evidence="2" id="KW-0717">Septation</keyword>
<dbReference type="GO" id="GO:0000917">
    <property type="term" value="P:division septum assembly"/>
    <property type="evidence" value="ECO:0007669"/>
    <property type="project" value="UniProtKB-KW"/>
</dbReference>
<dbReference type="Pfam" id="PF04026">
    <property type="entry name" value="SpoVG"/>
    <property type="match status" value="1"/>
</dbReference>
<dbReference type="GO" id="GO:0030435">
    <property type="term" value="P:sporulation resulting in formation of a cellular spore"/>
    <property type="evidence" value="ECO:0007669"/>
    <property type="project" value="InterPro"/>
</dbReference>
<evidence type="ECO:0000313" key="6">
    <source>
        <dbReference type="EMBL" id="CUQ09673.1"/>
    </source>
</evidence>
<feature type="region of interest" description="Disordered" evidence="4">
    <location>
        <begin position="180"/>
        <end position="221"/>
    </location>
</feature>